<sequence length="164" mass="18553">MIIACKIFLAEVFSDGGEASWLNINSFIESDKYVQLHAIFQIGLIQSEYLDKAMLENMHNQHLRNKAESLQSAIIVGAGPNGLYSAFKLFLLGINVTLVNDREEYIRNQLVNLDGNWMIHLSIWLGTKFDELFLEEESPGFVNETFADGGLINIKLLEIAMKQD</sequence>
<evidence type="ECO:0000313" key="2">
    <source>
        <dbReference type="WBParaSite" id="jg17010"/>
    </source>
</evidence>
<reference evidence="2" key="1">
    <citation type="submission" date="2022-11" db="UniProtKB">
        <authorList>
            <consortium name="WormBaseParasite"/>
        </authorList>
    </citation>
    <scope>IDENTIFICATION</scope>
</reference>
<organism evidence="1 2">
    <name type="scientific">Ditylenchus dipsaci</name>
    <dbReference type="NCBI Taxonomy" id="166011"/>
    <lineage>
        <taxon>Eukaryota</taxon>
        <taxon>Metazoa</taxon>
        <taxon>Ecdysozoa</taxon>
        <taxon>Nematoda</taxon>
        <taxon>Chromadorea</taxon>
        <taxon>Rhabditida</taxon>
        <taxon>Tylenchina</taxon>
        <taxon>Tylenchomorpha</taxon>
        <taxon>Sphaerularioidea</taxon>
        <taxon>Anguinidae</taxon>
        <taxon>Anguininae</taxon>
        <taxon>Ditylenchus</taxon>
    </lineage>
</organism>
<dbReference type="AlphaFoldDB" id="A0A915D7Z9"/>
<dbReference type="Gene3D" id="3.50.50.60">
    <property type="entry name" value="FAD/NAD(P)-binding domain"/>
    <property type="match status" value="1"/>
</dbReference>
<dbReference type="Proteomes" id="UP000887574">
    <property type="component" value="Unplaced"/>
</dbReference>
<dbReference type="WBParaSite" id="jg17010">
    <property type="protein sequence ID" value="jg17010"/>
    <property type="gene ID" value="jg17010"/>
</dbReference>
<dbReference type="SUPFAM" id="SSF51905">
    <property type="entry name" value="FAD/NAD(P)-binding domain"/>
    <property type="match status" value="1"/>
</dbReference>
<proteinExistence type="predicted"/>
<evidence type="ECO:0000313" key="1">
    <source>
        <dbReference type="Proteomes" id="UP000887574"/>
    </source>
</evidence>
<protein>
    <submittedName>
        <fullName evidence="2">FAD-binding domain-containing protein</fullName>
    </submittedName>
</protein>
<keyword evidence="1" id="KW-1185">Reference proteome</keyword>
<name>A0A915D7Z9_9BILA</name>
<accession>A0A915D7Z9</accession>
<dbReference type="InterPro" id="IPR036188">
    <property type="entry name" value="FAD/NAD-bd_sf"/>
</dbReference>